<dbReference type="PANTHER" id="PTHR15431">
    <property type="entry name" value="FGFR1 ONCOGENE PARTNER/LISH DOMAIN-CONTAINING PROTEIN"/>
    <property type="match status" value="1"/>
</dbReference>
<feature type="compositionally biased region" description="Polar residues" evidence="3">
    <location>
        <begin position="279"/>
        <end position="290"/>
    </location>
</feature>
<evidence type="ECO:0000256" key="1">
    <source>
        <dbReference type="ARBA" id="ARBA00022490"/>
    </source>
</evidence>
<dbReference type="AlphaFoldDB" id="A0A8S9XIF4"/>
<dbReference type="InterPro" id="IPR018993">
    <property type="entry name" value="FOP_dimerisation-dom_N"/>
</dbReference>
<feature type="compositionally biased region" description="Polar residues" evidence="3">
    <location>
        <begin position="128"/>
        <end position="141"/>
    </location>
</feature>
<comment type="caution">
    <text evidence="5">The sequence shown here is derived from an EMBL/GenBank/DDBJ whole genome shotgun (WGS) entry which is preliminary data.</text>
</comment>
<feature type="compositionally biased region" description="Basic and acidic residues" evidence="3">
    <location>
        <begin position="172"/>
        <end position="187"/>
    </location>
</feature>
<evidence type="ECO:0000259" key="4">
    <source>
        <dbReference type="Pfam" id="PF09398"/>
    </source>
</evidence>
<evidence type="ECO:0000256" key="2">
    <source>
        <dbReference type="ARBA" id="ARBA00023212"/>
    </source>
</evidence>
<feature type="compositionally biased region" description="Basic and acidic residues" evidence="3">
    <location>
        <begin position="254"/>
        <end position="267"/>
    </location>
</feature>
<feature type="region of interest" description="Disordered" evidence="3">
    <location>
        <begin position="128"/>
        <end position="239"/>
    </location>
</feature>
<evidence type="ECO:0000313" key="6">
    <source>
        <dbReference type="Proteomes" id="UP000466442"/>
    </source>
</evidence>
<dbReference type="GO" id="GO:0034453">
    <property type="term" value="P:microtubule anchoring"/>
    <property type="evidence" value="ECO:0007669"/>
    <property type="project" value="InterPro"/>
</dbReference>
<keyword evidence="6" id="KW-1185">Reference proteome</keyword>
<evidence type="ECO:0000313" key="5">
    <source>
        <dbReference type="EMBL" id="KAF6208038.1"/>
    </source>
</evidence>
<dbReference type="OrthoDB" id="2160638at2759"/>
<reference evidence="5" key="1">
    <citation type="journal article" date="2021" name="Mol. Ecol. Resour.">
        <title>Apolygus lucorum genome provides insights into omnivorousness and mesophyll feeding.</title>
        <authorList>
            <person name="Liu Y."/>
            <person name="Liu H."/>
            <person name="Wang H."/>
            <person name="Huang T."/>
            <person name="Liu B."/>
            <person name="Yang B."/>
            <person name="Yin L."/>
            <person name="Li B."/>
            <person name="Zhang Y."/>
            <person name="Zhang S."/>
            <person name="Jiang F."/>
            <person name="Zhang X."/>
            <person name="Ren Y."/>
            <person name="Wang B."/>
            <person name="Wang S."/>
            <person name="Lu Y."/>
            <person name="Wu K."/>
            <person name="Fan W."/>
            <person name="Wang G."/>
        </authorList>
    </citation>
    <scope>NUCLEOTIDE SEQUENCE</scope>
    <source>
        <strain evidence="5">12Hb</strain>
    </source>
</reference>
<keyword evidence="2" id="KW-0206">Cytoskeleton</keyword>
<dbReference type="GO" id="GO:0005813">
    <property type="term" value="C:centrosome"/>
    <property type="evidence" value="ECO:0007669"/>
    <property type="project" value="TreeGrafter"/>
</dbReference>
<protein>
    <recommendedName>
        <fullName evidence="4">FGFR1 oncogene partner (FOP) N-terminal dimerisation domain-containing protein</fullName>
    </recommendedName>
</protein>
<feature type="compositionally biased region" description="Low complexity" evidence="3">
    <location>
        <begin position="215"/>
        <end position="228"/>
    </location>
</feature>
<proteinExistence type="predicted"/>
<dbReference type="Proteomes" id="UP000466442">
    <property type="component" value="Unassembled WGS sequence"/>
</dbReference>
<feature type="region of interest" description="Disordered" evidence="3">
    <location>
        <begin position="252"/>
        <end position="290"/>
    </location>
</feature>
<organism evidence="5 6">
    <name type="scientific">Apolygus lucorum</name>
    <name type="common">Small green plant bug</name>
    <name type="synonym">Lygocoris lucorum</name>
    <dbReference type="NCBI Taxonomy" id="248454"/>
    <lineage>
        <taxon>Eukaryota</taxon>
        <taxon>Metazoa</taxon>
        <taxon>Ecdysozoa</taxon>
        <taxon>Arthropoda</taxon>
        <taxon>Hexapoda</taxon>
        <taxon>Insecta</taxon>
        <taxon>Pterygota</taxon>
        <taxon>Neoptera</taxon>
        <taxon>Paraneoptera</taxon>
        <taxon>Hemiptera</taxon>
        <taxon>Heteroptera</taxon>
        <taxon>Panheteroptera</taxon>
        <taxon>Cimicomorpha</taxon>
        <taxon>Miridae</taxon>
        <taxon>Mirini</taxon>
        <taxon>Apolygus</taxon>
    </lineage>
</organism>
<gene>
    <name evidence="5" type="ORF">GE061_016488</name>
</gene>
<feature type="compositionally biased region" description="Basic and acidic residues" evidence="3">
    <location>
        <begin position="152"/>
        <end position="162"/>
    </location>
</feature>
<evidence type="ECO:0000256" key="3">
    <source>
        <dbReference type="SAM" id="MobiDB-lite"/>
    </source>
</evidence>
<dbReference type="PANTHER" id="PTHR15431:SF9">
    <property type="entry name" value="CENTROSOMAL PROTEIN 43"/>
    <property type="match status" value="1"/>
</dbReference>
<dbReference type="Pfam" id="PF09398">
    <property type="entry name" value="FOP_dimer"/>
    <property type="match status" value="1"/>
</dbReference>
<sequence length="437" mass="47303">MPVNEENKELRDLVAETLKAKGVLGKVQAEIRASVFLALEEQDVFKDKSPFLNQPLKDFVKTPDGLKVLSLVREFLEFFNLEFTAMVFDPETHAGIDYNYEGRSKLAKELALDTPSPDVPLLSHFLTQSKTAPANDTNTGDSNGGSHGSTKTPREDSYRSESSELSNGINGDADHFKRDQSNSEKRNLQSNGDTVRNVATRSNATKDKPKPKDGTSLTSLSNLPPLNTRTPPFNQKGSDLKSLIDIGLNSTFEKTSDSTKNGSKDSDSGESEIEEDIASHNSNMSGVTAVSDDNTVDVSISKASGHGDYMEEVGATIRRDAFNVAMTGDGNKAAVSEELQQLKALSLSFVKDLNFGSACHSPMTSSAIDRTNSSSGTETELNSKCDTISEIEDLDDTDGDDMSLMQKSEATGLRPSVYPHVALSLPSDATKNTKIQK</sequence>
<dbReference type="EMBL" id="WIXP02000007">
    <property type="protein sequence ID" value="KAF6208038.1"/>
    <property type="molecule type" value="Genomic_DNA"/>
</dbReference>
<name>A0A8S9XIF4_APOLU</name>
<dbReference type="Gene3D" id="1.20.960.40">
    <property type="match status" value="1"/>
</dbReference>
<feature type="compositionally biased region" description="Polar residues" evidence="3">
    <location>
        <begin position="188"/>
        <end position="203"/>
    </location>
</feature>
<feature type="domain" description="FGFR1 oncogene partner (FOP) N-terminal dimerisation" evidence="4">
    <location>
        <begin position="48"/>
        <end position="126"/>
    </location>
</feature>
<keyword evidence="1" id="KW-0963">Cytoplasm</keyword>
<accession>A0A8S9XIF4</accession>
<feature type="compositionally biased region" description="Basic and acidic residues" evidence="3">
    <location>
        <begin position="204"/>
        <end position="213"/>
    </location>
</feature>